<evidence type="ECO:0000259" key="1">
    <source>
        <dbReference type="Pfam" id="PF00534"/>
    </source>
</evidence>
<comment type="caution">
    <text evidence="3">The sequence shown here is derived from an EMBL/GenBank/DDBJ whole genome shotgun (WGS) entry which is preliminary data.</text>
</comment>
<dbReference type="PANTHER" id="PTHR45947">
    <property type="entry name" value="SULFOQUINOVOSYL TRANSFERASE SQD2"/>
    <property type="match status" value="1"/>
</dbReference>
<gene>
    <name evidence="3" type="ORF">FYJ50_02960</name>
</gene>
<dbReference type="InterPro" id="IPR028098">
    <property type="entry name" value="Glyco_trans_4-like_N"/>
</dbReference>
<dbReference type="EMBL" id="VUMM01000003">
    <property type="protein sequence ID" value="MSS01084.1"/>
    <property type="molecule type" value="Genomic_DNA"/>
</dbReference>
<sequence length="399" mass="45908">MKVLMVNKFLHPAGGAETYVFKLGEYLKSQGYEVEYFGMYHPDNIVGNRWDLYTGSVDFHKKGFLSYFTNPLKIVYSMEAKKKIGKILDVFRPDVVHINNFNYQLTPSILLAVKEYRRKYRKKVKVIYTAHDSQLVCPNHYLYRPKFRRTCEKCLNGGGFGNCIREKCIHNSFLKSCLGTLEAIYWNKRNVYENIDVIVCPSSFMKEKLDTNPVLAKKTVTMRNFVEPVVPKQEQNGKYVLYFGRYSEEKGIRTLLEVCRELPQIPFVFAGSGPLEYLMAGLDNVENVGFLKGKDLEEMIQGARFSVCPSECNENCPFSVIESMMNGTPVLGCDQGGVPELIENGYTGWLFTAGDVETLKKKIKSIWNSNEPELFRVACREKEFDTLEKYGEKMCKLYL</sequence>
<accession>A0A7X2T313</accession>
<evidence type="ECO:0000313" key="3">
    <source>
        <dbReference type="EMBL" id="MSS01084.1"/>
    </source>
</evidence>
<dbReference type="SUPFAM" id="SSF53756">
    <property type="entry name" value="UDP-Glycosyltransferase/glycogen phosphorylase"/>
    <property type="match status" value="1"/>
</dbReference>
<dbReference type="InterPro" id="IPR001296">
    <property type="entry name" value="Glyco_trans_1"/>
</dbReference>
<dbReference type="InterPro" id="IPR050194">
    <property type="entry name" value="Glycosyltransferase_grp1"/>
</dbReference>
<dbReference type="AlphaFoldDB" id="A0A7X2T313"/>
<dbReference type="Gene3D" id="3.40.50.2000">
    <property type="entry name" value="Glycogen Phosphorylase B"/>
    <property type="match status" value="2"/>
</dbReference>
<evidence type="ECO:0000313" key="4">
    <source>
        <dbReference type="Proteomes" id="UP000470082"/>
    </source>
</evidence>
<name>A0A7X2T313_9FIRM</name>
<organism evidence="3 4">
    <name type="scientific">Floccifex porci</name>
    <dbReference type="NCBI Taxonomy" id="2606629"/>
    <lineage>
        <taxon>Bacteria</taxon>
        <taxon>Bacillati</taxon>
        <taxon>Bacillota</taxon>
        <taxon>Erysipelotrichia</taxon>
        <taxon>Erysipelotrichales</taxon>
        <taxon>Erysipelotrichaceae</taxon>
        <taxon>Floccifex</taxon>
    </lineage>
</organism>
<keyword evidence="3" id="KW-0808">Transferase</keyword>
<evidence type="ECO:0000259" key="2">
    <source>
        <dbReference type="Pfam" id="PF13439"/>
    </source>
</evidence>
<feature type="domain" description="Glycosyl transferase family 1" evidence="1">
    <location>
        <begin position="234"/>
        <end position="371"/>
    </location>
</feature>
<keyword evidence="4" id="KW-1185">Reference proteome</keyword>
<dbReference type="Pfam" id="PF00534">
    <property type="entry name" value="Glycos_transf_1"/>
    <property type="match status" value="1"/>
</dbReference>
<dbReference type="CDD" id="cd03801">
    <property type="entry name" value="GT4_PimA-like"/>
    <property type="match status" value="1"/>
</dbReference>
<proteinExistence type="predicted"/>
<protein>
    <submittedName>
        <fullName evidence="3">Glycosyltransferase family 4 protein</fullName>
    </submittedName>
</protein>
<dbReference type="GO" id="GO:0016757">
    <property type="term" value="F:glycosyltransferase activity"/>
    <property type="evidence" value="ECO:0007669"/>
    <property type="project" value="InterPro"/>
</dbReference>
<dbReference type="PANTHER" id="PTHR45947:SF13">
    <property type="entry name" value="TRANSFERASE"/>
    <property type="match status" value="1"/>
</dbReference>
<reference evidence="3 4" key="1">
    <citation type="submission" date="2019-08" db="EMBL/GenBank/DDBJ databases">
        <title>In-depth cultivation of the pig gut microbiome towards novel bacterial diversity and tailored functional studies.</title>
        <authorList>
            <person name="Wylensek D."/>
            <person name="Hitch T.C.A."/>
            <person name="Clavel T."/>
        </authorList>
    </citation>
    <scope>NUCLEOTIDE SEQUENCE [LARGE SCALE GENOMIC DNA]</scope>
    <source>
        <strain evidence="3 4">LKV-178-WT-2G</strain>
    </source>
</reference>
<dbReference type="Proteomes" id="UP000470082">
    <property type="component" value="Unassembled WGS sequence"/>
</dbReference>
<feature type="domain" description="Glycosyltransferase subfamily 4-like N-terminal" evidence="2">
    <location>
        <begin position="14"/>
        <end position="151"/>
    </location>
</feature>
<dbReference type="Pfam" id="PF13439">
    <property type="entry name" value="Glyco_transf_4"/>
    <property type="match status" value="1"/>
</dbReference>